<evidence type="ECO:0000313" key="2">
    <source>
        <dbReference type="EMBL" id="THU90338.1"/>
    </source>
</evidence>
<dbReference type="EMBL" id="ML179337">
    <property type="protein sequence ID" value="THU90338.1"/>
    <property type="molecule type" value="Genomic_DNA"/>
</dbReference>
<keyword evidence="3" id="KW-1185">Reference proteome</keyword>
<feature type="region of interest" description="Disordered" evidence="1">
    <location>
        <begin position="58"/>
        <end position="103"/>
    </location>
</feature>
<gene>
    <name evidence="2" type="ORF">K435DRAFT_968727</name>
</gene>
<sequence length="156" mass="17090">MTSSNCFVHTAYPHLVSLGIDSDLASIFLGKFRKARKKHGCPVQRLTVLVCDSVPRNSPAATQTSGSAHSGDGGLSLANAVRPLNQEGRLEEQDGSSEDELDSHVELQLRSHELFNKYVPKVVLEYNKPLSEDLISSNWPTDVFMRYHGIPGQATA</sequence>
<organism evidence="2 3">
    <name type="scientific">Dendrothele bispora (strain CBS 962.96)</name>
    <dbReference type="NCBI Taxonomy" id="1314807"/>
    <lineage>
        <taxon>Eukaryota</taxon>
        <taxon>Fungi</taxon>
        <taxon>Dikarya</taxon>
        <taxon>Basidiomycota</taxon>
        <taxon>Agaricomycotina</taxon>
        <taxon>Agaricomycetes</taxon>
        <taxon>Agaricomycetidae</taxon>
        <taxon>Agaricales</taxon>
        <taxon>Agaricales incertae sedis</taxon>
        <taxon>Dendrothele</taxon>
    </lineage>
</organism>
<dbReference type="AlphaFoldDB" id="A0A4S8LNK7"/>
<protein>
    <submittedName>
        <fullName evidence="2">Uncharacterized protein</fullName>
    </submittedName>
</protein>
<dbReference type="Proteomes" id="UP000297245">
    <property type="component" value="Unassembled WGS sequence"/>
</dbReference>
<feature type="compositionally biased region" description="Polar residues" evidence="1">
    <location>
        <begin position="58"/>
        <end position="68"/>
    </location>
</feature>
<accession>A0A4S8LNK7</accession>
<evidence type="ECO:0000256" key="1">
    <source>
        <dbReference type="SAM" id="MobiDB-lite"/>
    </source>
</evidence>
<name>A0A4S8LNK7_DENBC</name>
<evidence type="ECO:0000313" key="3">
    <source>
        <dbReference type="Proteomes" id="UP000297245"/>
    </source>
</evidence>
<reference evidence="2 3" key="1">
    <citation type="journal article" date="2019" name="Nat. Ecol. Evol.">
        <title>Megaphylogeny resolves global patterns of mushroom evolution.</title>
        <authorList>
            <person name="Varga T."/>
            <person name="Krizsan K."/>
            <person name="Foldi C."/>
            <person name="Dima B."/>
            <person name="Sanchez-Garcia M."/>
            <person name="Sanchez-Ramirez S."/>
            <person name="Szollosi G.J."/>
            <person name="Szarkandi J.G."/>
            <person name="Papp V."/>
            <person name="Albert L."/>
            <person name="Andreopoulos W."/>
            <person name="Angelini C."/>
            <person name="Antonin V."/>
            <person name="Barry K.W."/>
            <person name="Bougher N.L."/>
            <person name="Buchanan P."/>
            <person name="Buyck B."/>
            <person name="Bense V."/>
            <person name="Catcheside P."/>
            <person name="Chovatia M."/>
            <person name="Cooper J."/>
            <person name="Damon W."/>
            <person name="Desjardin D."/>
            <person name="Finy P."/>
            <person name="Geml J."/>
            <person name="Haridas S."/>
            <person name="Hughes K."/>
            <person name="Justo A."/>
            <person name="Karasinski D."/>
            <person name="Kautmanova I."/>
            <person name="Kiss B."/>
            <person name="Kocsube S."/>
            <person name="Kotiranta H."/>
            <person name="LaButti K.M."/>
            <person name="Lechner B.E."/>
            <person name="Liimatainen K."/>
            <person name="Lipzen A."/>
            <person name="Lukacs Z."/>
            <person name="Mihaltcheva S."/>
            <person name="Morgado L.N."/>
            <person name="Niskanen T."/>
            <person name="Noordeloos M.E."/>
            <person name="Ohm R.A."/>
            <person name="Ortiz-Santana B."/>
            <person name="Ovrebo C."/>
            <person name="Racz N."/>
            <person name="Riley R."/>
            <person name="Savchenko A."/>
            <person name="Shiryaev A."/>
            <person name="Soop K."/>
            <person name="Spirin V."/>
            <person name="Szebenyi C."/>
            <person name="Tomsovsky M."/>
            <person name="Tulloss R.E."/>
            <person name="Uehling J."/>
            <person name="Grigoriev I.V."/>
            <person name="Vagvolgyi C."/>
            <person name="Papp T."/>
            <person name="Martin F.M."/>
            <person name="Miettinen O."/>
            <person name="Hibbett D.S."/>
            <person name="Nagy L.G."/>
        </authorList>
    </citation>
    <scope>NUCLEOTIDE SEQUENCE [LARGE SCALE GENOMIC DNA]</scope>
    <source>
        <strain evidence="2 3">CBS 962.96</strain>
    </source>
</reference>
<proteinExistence type="predicted"/>